<evidence type="ECO:0000313" key="1">
    <source>
        <dbReference type="EMBL" id="MFC0393762.1"/>
    </source>
</evidence>
<dbReference type="Proteomes" id="UP001589818">
    <property type="component" value="Unassembled WGS sequence"/>
</dbReference>
<proteinExistence type="predicted"/>
<protein>
    <submittedName>
        <fullName evidence="1">Uncharacterized protein</fullName>
    </submittedName>
</protein>
<gene>
    <name evidence="1" type="ORF">ACFFJ8_20630</name>
</gene>
<name>A0ABV6JCY7_9BACL</name>
<keyword evidence="2" id="KW-1185">Reference proteome</keyword>
<dbReference type="EMBL" id="JBHLVF010000034">
    <property type="protein sequence ID" value="MFC0393762.1"/>
    <property type="molecule type" value="Genomic_DNA"/>
</dbReference>
<comment type="caution">
    <text evidence="1">The sequence shown here is derived from an EMBL/GenBank/DDBJ whole genome shotgun (WGS) entry which is preliminary data.</text>
</comment>
<reference evidence="1 2" key="1">
    <citation type="submission" date="2024-09" db="EMBL/GenBank/DDBJ databases">
        <authorList>
            <person name="Sun Q."/>
            <person name="Mori K."/>
        </authorList>
    </citation>
    <scope>NUCLEOTIDE SEQUENCE [LARGE SCALE GENOMIC DNA]</scope>
    <source>
        <strain evidence="1 2">CCM 4839</strain>
    </source>
</reference>
<accession>A0ABV6JCY7</accession>
<dbReference type="RefSeq" id="WP_256555522.1">
    <property type="nucleotide sequence ID" value="NZ_JANHOF010000013.1"/>
</dbReference>
<evidence type="ECO:0000313" key="2">
    <source>
        <dbReference type="Proteomes" id="UP001589818"/>
    </source>
</evidence>
<sequence>MAEPLKAMHDGPILLPIALRVQLKRTPLDKGLFIALKTGGDER</sequence>
<organism evidence="1 2">
    <name type="scientific">Paenibacillus mendelii</name>
    <dbReference type="NCBI Taxonomy" id="206163"/>
    <lineage>
        <taxon>Bacteria</taxon>
        <taxon>Bacillati</taxon>
        <taxon>Bacillota</taxon>
        <taxon>Bacilli</taxon>
        <taxon>Bacillales</taxon>
        <taxon>Paenibacillaceae</taxon>
        <taxon>Paenibacillus</taxon>
    </lineage>
</organism>